<protein>
    <submittedName>
        <fullName evidence="1">Uncharacterized protein</fullName>
    </submittedName>
</protein>
<evidence type="ECO:0000313" key="1">
    <source>
        <dbReference type="EMBL" id="KAI9900858.1"/>
    </source>
</evidence>
<name>A0ACC0V569_9HYPO</name>
<dbReference type="EMBL" id="CM047943">
    <property type="protein sequence ID" value="KAI9900858.1"/>
    <property type="molecule type" value="Genomic_DNA"/>
</dbReference>
<accession>A0ACC0V569</accession>
<organism evidence="1 2">
    <name type="scientific">Trichothecium roseum</name>
    <dbReference type="NCBI Taxonomy" id="47278"/>
    <lineage>
        <taxon>Eukaryota</taxon>
        <taxon>Fungi</taxon>
        <taxon>Dikarya</taxon>
        <taxon>Ascomycota</taxon>
        <taxon>Pezizomycotina</taxon>
        <taxon>Sordariomycetes</taxon>
        <taxon>Hypocreomycetidae</taxon>
        <taxon>Hypocreales</taxon>
        <taxon>Hypocreales incertae sedis</taxon>
        <taxon>Trichothecium</taxon>
    </lineage>
</organism>
<sequence length="212" mass="22173">MSRVTAPVTKLTRSLNSAVHTASRIESSAHNAGAVLMPKYAELLRNRRAADQTDSTRGLTTTHRPTPQPSLANRSKPLMQTFTTAATTTSTVANGIDAAVLPPWNALFSAPAAPSGPRVPILPDGFRIHSQPLEAESASEAATDFPAATIVAINPDNVVSSTPLRQVQGLDSVSLGFAHGEAASQRSSTAHEGGMLSDIWKGMVEDVAGKKA</sequence>
<keyword evidence="2" id="KW-1185">Reference proteome</keyword>
<evidence type="ECO:0000313" key="2">
    <source>
        <dbReference type="Proteomes" id="UP001163324"/>
    </source>
</evidence>
<dbReference type="Proteomes" id="UP001163324">
    <property type="component" value="Chromosome 4"/>
</dbReference>
<comment type="caution">
    <text evidence="1">The sequence shown here is derived from an EMBL/GenBank/DDBJ whole genome shotgun (WGS) entry which is preliminary data.</text>
</comment>
<gene>
    <name evidence="1" type="ORF">N3K66_005120</name>
</gene>
<proteinExistence type="predicted"/>
<reference evidence="1" key="1">
    <citation type="submission" date="2022-10" db="EMBL/GenBank/DDBJ databases">
        <title>Complete Genome of Trichothecium roseum strain YXFP-22015, a Plant Pathogen Isolated from Citrus.</title>
        <authorList>
            <person name="Wang Y."/>
            <person name="Zhu L."/>
        </authorList>
    </citation>
    <scope>NUCLEOTIDE SEQUENCE</scope>
    <source>
        <strain evidence="1">YXFP-22015</strain>
    </source>
</reference>